<reference evidence="7" key="1">
    <citation type="journal article" date="2023" name="Int. J. Syst. Evol. Microbiol.">
        <title>Sinisalibacter aestuarii sp. nov., isolated from estuarine sediment of the Arakawa River.</title>
        <authorList>
            <person name="Arafat S.T."/>
            <person name="Hirano S."/>
            <person name="Sato A."/>
            <person name="Takeuchi K."/>
            <person name="Yasuda T."/>
            <person name="Terahara T."/>
            <person name="Hamada M."/>
            <person name="Kobayashi T."/>
        </authorList>
    </citation>
    <scope>NUCLEOTIDE SEQUENCE</scope>
    <source>
        <strain evidence="7">B-399</strain>
    </source>
</reference>
<evidence type="ECO:0000256" key="2">
    <source>
        <dbReference type="ARBA" id="ARBA00022692"/>
    </source>
</evidence>
<feature type="transmembrane region" description="Helical" evidence="5">
    <location>
        <begin position="326"/>
        <end position="343"/>
    </location>
</feature>
<evidence type="ECO:0000313" key="7">
    <source>
        <dbReference type="EMBL" id="GKY86741.1"/>
    </source>
</evidence>
<feature type="transmembrane region" description="Helical" evidence="5">
    <location>
        <begin position="125"/>
        <end position="143"/>
    </location>
</feature>
<evidence type="ECO:0000256" key="1">
    <source>
        <dbReference type="ARBA" id="ARBA00004141"/>
    </source>
</evidence>
<feature type="domain" description="Sodium/calcium exchanger membrane region" evidence="6">
    <location>
        <begin position="3"/>
        <end position="137"/>
    </location>
</feature>
<dbReference type="InterPro" id="IPR044880">
    <property type="entry name" value="NCX_ion-bd_dom_sf"/>
</dbReference>
<dbReference type="InterPro" id="IPR004481">
    <property type="entry name" value="K/Na/Ca-exchanger"/>
</dbReference>
<dbReference type="PANTHER" id="PTHR10846:SF8">
    <property type="entry name" value="INNER MEMBRANE PROTEIN YRBG"/>
    <property type="match status" value="1"/>
</dbReference>
<name>A0ABQ5LR65_9RHOB</name>
<dbReference type="EMBL" id="BROH01000001">
    <property type="protein sequence ID" value="GKY86741.1"/>
    <property type="molecule type" value="Genomic_DNA"/>
</dbReference>
<dbReference type="RefSeq" id="WP_281840697.1">
    <property type="nucleotide sequence ID" value="NZ_BROH01000001.1"/>
</dbReference>
<evidence type="ECO:0000256" key="4">
    <source>
        <dbReference type="ARBA" id="ARBA00023136"/>
    </source>
</evidence>
<evidence type="ECO:0000313" key="8">
    <source>
        <dbReference type="Proteomes" id="UP001144205"/>
    </source>
</evidence>
<dbReference type="NCBIfam" id="TIGR00367">
    <property type="entry name" value="calcium/sodium antiporter"/>
    <property type="match status" value="1"/>
</dbReference>
<keyword evidence="4 5" id="KW-0472">Membrane</keyword>
<dbReference type="PANTHER" id="PTHR10846">
    <property type="entry name" value="SODIUM/POTASSIUM/CALCIUM EXCHANGER"/>
    <property type="match status" value="1"/>
</dbReference>
<evidence type="ECO:0000259" key="6">
    <source>
        <dbReference type="Pfam" id="PF01699"/>
    </source>
</evidence>
<evidence type="ECO:0000256" key="5">
    <source>
        <dbReference type="SAM" id="Phobius"/>
    </source>
</evidence>
<feature type="transmembrane region" description="Helical" evidence="5">
    <location>
        <begin position="300"/>
        <end position="320"/>
    </location>
</feature>
<feature type="transmembrane region" description="Helical" evidence="5">
    <location>
        <begin position="265"/>
        <end position="288"/>
    </location>
</feature>
<gene>
    <name evidence="7" type="primary">yrbG_1</name>
    <name evidence="7" type="ORF">STA1M1_06100</name>
</gene>
<keyword evidence="8" id="KW-1185">Reference proteome</keyword>
<proteinExistence type="predicted"/>
<comment type="subcellular location">
    <subcellularLocation>
        <location evidence="1">Membrane</location>
        <topology evidence="1">Multi-pass membrane protein</topology>
    </subcellularLocation>
</comment>
<comment type="caution">
    <text evidence="7">The sequence shown here is derived from an EMBL/GenBank/DDBJ whole genome shotgun (WGS) entry which is preliminary data.</text>
</comment>
<feature type="transmembrane region" description="Helical" evidence="5">
    <location>
        <begin position="33"/>
        <end position="54"/>
    </location>
</feature>
<feature type="transmembrane region" description="Helical" evidence="5">
    <location>
        <begin position="201"/>
        <end position="224"/>
    </location>
</feature>
<sequence length="344" mass="36085">MDFVYATLGLLILLFAGDSLVRGAVNLSLRLGVPALIVSLTIVAFGTSAPELLISVQAVLDHVPGLALGNVVGSNTANILLVLGVPALLTGLATAGCDTRRNYIAMMAATALFMLLAAAGQRFGFVQGIVLLAGLGLMLSSAFNEALTHRRQVAAERRAALAAEGEIADPAALEAEAEAEAEAEEEGEIEGADPDMPWLKVIMFLALGLIGLPIGANILVEAATSIARHYGMSETVIGLTLVAVGTSLPELATTVMAAIRKQADVALGNVIGSNMFNLLAIIGVASLVGPIPVDPMMLRLDLWVMFMSSLLIAPFVFRGWYMGRRWGIVFVGLYLIYVLSLLGE</sequence>
<accession>A0ABQ5LR65</accession>
<dbReference type="Pfam" id="PF01699">
    <property type="entry name" value="Na_Ca_ex"/>
    <property type="match status" value="2"/>
</dbReference>
<feature type="transmembrane region" description="Helical" evidence="5">
    <location>
        <begin position="101"/>
        <end position="118"/>
    </location>
</feature>
<organism evidence="7 8">
    <name type="scientific">Sinisalibacter aestuarii</name>
    <dbReference type="NCBI Taxonomy" id="2949426"/>
    <lineage>
        <taxon>Bacteria</taxon>
        <taxon>Pseudomonadati</taxon>
        <taxon>Pseudomonadota</taxon>
        <taxon>Alphaproteobacteria</taxon>
        <taxon>Rhodobacterales</taxon>
        <taxon>Roseobacteraceae</taxon>
        <taxon>Sinisalibacter</taxon>
    </lineage>
</organism>
<feature type="transmembrane region" description="Helical" evidence="5">
    <location>
        <begin position="236"/>
        <end position="259"/>
    </location>
</feature>
<keyword evidence="2 5" id="KW-0812">Transmembrane</keyword>
<keyword evidence="3 5" id="KW-1133">Transmembrane helix</keyword>
<feature type="domain" description="Sodium/calcium exchanger membrane region" evidence="6">
    <location>
        <begin position="202"/>
        <end position="341"/>
    </location>
</feature>
<feature type="transmembrane region" description="Helical" evidence="5">
    <location>
        <begin position="66"/>
        <end position="89"/>
    </location>
</feature>
<dbReference type="Gene3D" id="1.20.1420.30">
    <property type="entry name" value="NCX, central ion-binding region"/>
    <property type="match status" value="2"/>
</dbReference>
<dbReference type="InterPro" id="IPR004837">
    <property type="entry name" value="NaCa_Exmemb"/>
</dbReference>
<protein>
    <submittedName>
        <fullName evidence="7">Sodium:calcium antiporter</fullName>
    </submittedName>
</protein>
<evidence type="ECO:0000256" key="3">
    <source>
        <dbReference type="ARBA" id="ARBA00022989"/>
    </source>
</evidence>
<dbReference type="Proteomes" id="UP001144205">
    <property type="component" value="Unassembled WGS sequence"/>
</dbReference>